<dbReference type="Proteomes" id="UP000316304">
    <property type="component" value="Unassembled WGS sequence"/>
</dbReference>
<protein>
    <submittedName>
        <fullName evidence="3">Uncharacterized protein</fullName>
    </submittedName>
</protein>
<organism evidence="3 4">
    <name type="scientific">Novipirellula galeiformis</name>
    <dbReference type="NCBI Taxonomy" id="2528004"/>
    <lineage>
        <taxon>Bacteria</taxon>
        <taxon>Pseudomonadati</taxon>
        <taxon>Planctomycetota</taxon>
        <taxon>Planctomycetia</taxon>
        <taxon>Pirellulales</taxon>
        <taxon>Pirellulaceae</taxon>
        <taxon>Novipirellula</taxon>
    </lineage>
</organism>
<evidence type="ECO:0000256" key="1">
    <source>
        <dbReference type="SAM" id="MobiDB-lite"/>
    </source>
</evidence>
<keyword evidence="2" id="KW-1133">Transmembrane helix</keyword>
<evidence type="ECO:0000313" key="3">
    <source>
        <dbReference type="EMBL" id="TWU10347.1"/>
    </source>
</evidence>
<proteinExistence type="predicted"/>
<feature type="region of interest" description="Disordered" evidence="1">
    <location>
        <begin position="1"/>
        <end position="20"/>
    </location>
</feature>
<gene>
    <name evidence="3" type="ORF">Pla52o_57210</name>
</gene>
<dbReference type="EMBL" id="SJPT01000019">
    <property type="protein sequence ID" value="TWU10347.1"/>
    <property type="molecule type" value="Genomic_DNA"/>
</dbReference>
<keyword evidence="2" id="KW-0472">Membrane</keyword>
<comment type="caution">
    <text evidence="3">The sequence shown here is derived from an EMBL/GenBank/DDBJ whole genome shotgun (WGS) entry which is preliminary data.</text>
</comment>
<name>A0A5C6BFD9_9BACT</name>
<accession>A0A5C6BFD9</accession>
<keyword evidence="4" id="KW-1185">Reference proteome</keyword>
<dbReference type="AlphaFoldDB" id="A0A5C6BFD9"/>
<reference evidence="3 4" key="1">
    <citation type="submission" date="2019-02" db="EMBL/GenBank/DDBJ databases">
        <title>Deep-cultivation of Planctomycetes and their phenomic and genomic characterization uncovers novel biology.</title>
        <authorList>
            <person name="Wiegand S."/>
            <person name="Jogler M."/>
            <person name="Boedeker C."/>
            <person name="Pinto D."/>
            <person name="Vollmers J."/>
            <person name="Rivas-Marin E."/>
            <person name="Kohn T."/>
            <person name="Peeters S.H."/>
            <person name="Heuer A."/>
            <person name="Rast P."/>
            <person name="Oberbeckmann S."/>
            <person name="Bunk B."/>
            <person name="Jeske O."/>
            <person name="Meyerdierks A."/>
            <person name="Storesund J.E."/>
            <person name="Kallscheuer N."/>
            <person name="Luecker S."/>
            <person name="Lage O.M."/>
            <person name="Pohl T."/>
            <person name="Merkel B.J."/>
            <person name="Hornburger P."/>
            <person name="Mueller R.-W."/>
            <person name="Bruemmer F."/>
            <person name="Labrenz M."/>
            <person name="Spormann A.M."/>
            <person name="Op Den Camp H."/>
            <person name="Overmann J."/>
            <person name="Amann R."/>
            <person name="Jetten M.S.M."/>
            <person name="Mascher T."/>
            <person name="Medema M.H."/>
            <person name="Devos D.P."/>
            <person name="Kaster A.-K."/>
            <person name="Ovreas L."/>
            <person name="Rohde M."/>
            <person name="Galperin M.Y."/>
            <person name="Jogler C."/>
        </authorList>
    </citation>
    <scope>NUCLEOTIDE SEQUENCE [LARGE SCALE GENOMIC DNA]</scope>
    <source>
        <strain evidence="3 4">Pla52o</strain>
    </source>
</reference>
<evidence type="ECO:0000313" key="4">
    <source>
        <dbReference type="Proteomes" id="UP000316304"/>
    </source>
</evidence>
<evidence type="ECO:0000256" key="2">
    <source>
        <dbReference type="SAM" id="Phobius"/>
    </source>
</evidence>
<feature type="transmembrane region" description="Helical" evidence="2">
    <location>
        <begin position="33"/>
        <end position="50"/>
    </location>
</feature>
<keyword evidence="2" id="KW-0812">Transmembrane</keyword>
<sequence>MRAERLGSASSERGRRCKEPTLPPLRCIPGFSLYFRVVLVLSIAVLVLVLDCRFRYRIGPSNQPRQHRNDAIERAFQFGLPIFVKTAGR</sequence>